<evidence type="ECO:0000313" key="1">
    <source>
        <dbReference type="EMBL" id="OIQ73828.1"/>
    </source>
</evidence>
<comment type="caution">
    <text evidence="1">The sequence shown here is derived from an EMBL/GenBank/DDBJ whole genome shotgun (WGS) entry which is preliminary data.</text>
</comment>
<accession>A0A1J5Q1S0</accession>
<name>A0A1J5Q1S0_9ZZZZ</name>
<protein>
    <submittedName>
        <fullName evidence="1">Uncharacterized protein</fullName>
    </submittedName>
</protein>
<dbReference type="EMBL" id="MLJW01002722">
    <property type="protein sequence ID" value="OIQ73828.1"/>
    <property type="molecule type" value="Genomic_DNA"/>
</dbReference>
<gene>
    <name evidence="1" type="ORF">GALL_445320</name>
</gene>
<proteinExistence type="predicted"/>
<organism evidence="1">
    <name type="scientific">mine drainage metagenome</name>
    <dbReference type="NCBI Taxonomy" id="410659"/>
    <lineage>
        <taxon>unclassified sequences</taxon>
        <taxon>metagenomes</taxon>
        <taxon>ecological metagenomes</taxon>
    </lineage>
</organism>
<sequence>MIFVQDNFSGIQIVPDLGFDCPWQAGQHIEIVAHHGCLGRHRRHQLELFQLGVRLLPSFFGHAGGLDLFLDLFDIGAFFALAQFFLDGLDLLVQVILTLALLHLPAHAAADALLDLKNADFALELFEQILQARMHIVQVEHRLFLLELER</sequence>
<dbReference type="AlphaFoldDB" id="A0A1J5Q1S0"/>
<reference evidence="1" key="1">
    <citation type="submission" date="2016-10" db="EMBL/GenBank/DDBJ databases">
        <title>Sequence of Gallionella enrichment culture.</title>
        <authorList>
            <person name="Poehlein A."/>
            <person name="Muehling M."/>
            <person name="Daniel R."/>
        </authorList>
    </citation>
    <scope>NUCLEOTIDE SEQUENCE</scope>
</reference>
<dbReference type="AntiFam" id="ANF00086">
    <property type="entry name" value="Shadow ORF (opposite lon)"/>
</dbReference>